<dbReference type="GO" id="GO:0042273">
    <property type="term" value="P:ribosomal large subunit biogenesis"/>
    <property type="evidence" value="ECO:0007669"/>
    <property type="project" value="TreeGrafter"/>
</dbReference>
<dbReference type="InterPro" id="IPR057990">
    <property type="entry name" value="TPR_SYO1"/>
</dbReference>
<proteinExistence type="predicted"/>
<dbReference type="Pfam" id="PF25567">
    <property type="entry name" value="TPR_SYO1"/>
    <property type="match status" value="1"/>
</dbReference>
<dbReference type="STRING" id="329046.A0A1Y2ALN8"/>
<dbReference type="Proteomes" id="UP000193642">
    <property type="component" value="Unassembled WGS sequence"/>
</dbReference>
<dbReference type="GO" id="GO:0006606">
    <property type="term" value="P:protein import into nucleus"/>
    <property type="evidence" value="ECO:0007669"/>
    <property type="project" value="TreeGrafter"/>
</dbReference>
<accession>A0A1Y2ALN8</accession>
<dbReference type="PANTHER" id="PTHR13347:SF1">
    <property type="entry name" value="HEAT REPEAT-CONTAINING PROTEIN 3"/>
    <property type="match status" value="1"/>
</dbReference>
<evidence type="ECO:0000259" key="1">
    <source>
        <dbReference type="Pfam" id="PF25567"/>
    </source>
</evidence>
<sequence>MSTIQNPNTPVDVVSEALNAVYDVYGDAVYPWDSVFVNGKYLDVLRGVLPGFKAKVKGVDKRRERGVRERAEEALLNLGAFIKYKEGRLSKPRRRERSEECREYNI</sequence>
<comment type="caution">
    <text evidence="2">The sequence shown here is derived from an EMBL/GenBank/DDBJ whole genome shotgun (WGS) entry which is preliminary data.</text>
</comment>
<feature type="domain" description="SYO1-like TPR repeats" evidence="1">
    <location>
        <begin position="7"/>
        <end position="88"/>
    </location>
</feature>
<keyword evidence="3" id="KW-1185">Reference proteome</keyword>
<reference evidence="2 3" key="1">
    <citation type="submission" date="2016-07" db="EMBL/GenBank/DDBJ databases">
        <title>Pervasive Adenine N6-methylation of Active Genes in Fungi.</title>
        <authorList>
            <consortium name="DOE Joint Genome Institute"/>
            <person name="Mondo S.J."/>
            <person name="Dannebaum R.O."/>
            <person name="Kuo R.C."/>
            <person name="Labutti K."/>
            <person name="Haridas S."/>
            <person name="Kuo A."/>
            <person name="Salamov A."/>
            <person name="Ahrendt S.R."/>
            <person name="Lipzen A."/>
            <person name="Sullivan W."/>
            <person name="Andreopoulos W.B."/>
            <person name="Clum A."/>
            <person name="Lindquist E."/>
            <person name="Daum C."/>
            <person name="Ramamoorthy G.K."/>
            <person name="Gryganskyi A."/>
            <person name="Culley D."/>
            <person name="Magnuson J.K."/>
            <person name="James T.Y."/>
            <person name="O'Malley M.A."/>
            <person name="Stajich J.E."/>
            <person name="Spatafora J.W."/>
            <person name="Visel A."/>
            <person name="Grigoriev I.V."/>
        </authorList>
    </citation>
    <scope>NUCLEOTIDE SEQUENCE [LARGE SCALE GENOMIC DNA]</scope>
    <source>
        <strain evidence="2 3">JEL800</strain>
    </source>
</reference>
<dbReference type="EMBL" id="MCGO01000160">
    <property type="protein sequence ID" value="ORY23471.1"/>
    <property type="molecule type" value="Genomic_DNA"/>
</dbReference>
<protein>
    <recommendedName>
        <fullName evidence="1">SYO1-like TPR repeats domain-containing protein</fullName>
    </recommendedName>
</protein>
<dbReference type="GO" id="GO:0051082">
    <property type="term" value="F:unfolded protein binding"/>
    <property type="evidence" value="ECO:0007669"/>
    <property type="project" value="TreeGrafter"/>
</dbReference>
<evidence type="ECO:0000313" key="3">
    <source>
        <dbReference type="Proteomes" id="UP000193642"/>
    </source>
</evidence>
<organism evidence="2 3">
    <name type="scientific">Rhizoclosmatium globosum</name>
    <dbReference type="NCBI Taxonomy" id="329046"/>
    <lineage>
        <taxon>Eukaryota</taxon>
        <taxon>Fungi</taxon>
        <taxon>Fungi incertae sedis</taxon>
        <taxon>Chytridiomycota</taxon>
        <taxon>Chytridiomycota incertae sedis</taxon>
        <taxon>Chytridiomycetes</taxon>
        <taxon>Chytridiales</taxon>
        <taxon>Chytriomycetaceae</taxon>
        <taxon>Rhizoclosmatium</taxon>
    </lineage>
</organism>
<dbReference type="PANTHER" id="PTHR13347">
    <property type="entry name" value="HEAT REPEAT-CONTAINING PROTEIN 3"/>
    <property type="match status" value="1"/>
</dbReference>
<evidence type="ECO:0000313" key="2">
    <source>
        <dbReference type="EMBL" id="ORY23471.1"/>
    </source>
</evidence>
<dbReference type="InterPro" id="IPR052616">
    <property type="entry name" value="SYO1-like"/>
</dbReference>
<dbReference type="OrthoDB" id="2158829at2759"/>
<dbReference type="AlphaFoldDB" id="A0A1Y2ALN8"/>
<dbReference type="InterPro" id="IPR011989">
    <property type="entry name" value="ARM-like"/>
</dbReference>
<gene>
    <name evidence="2" type="ORF">BCR33DRAFT_133110</name>
</gene>
<dbReference type="Gene3D" id="1.25.10.10">
    <property type="entry name" value="Leucine-rich Repeat Variant"/>
    <property type="match status" value="1"/>
</dbReference>
<name>A0A1Y2ALN8_9FUNG</name>